<dbReference type="RefSeq" id="WP_123389906.1">
    <property type="nucleotide sequence ID" value="NZ_RKHO01000001.1"/>
</dbReference>
<dbReference type="OrthoDB" id="9799122at2"/>
<dbReference type="Proteomes" id="UP000281738">
    <property type="component" value="Unassembled WGS sequence"/>
</dbReference>
<organism evidence="1 2">
    <name type="scientific">Nocardioides aurantiacus</name>
    <dbReference type="NCBI Taxonomy" id="86796"/>
    <lineage>
        <taxon>Bacteria</taxon>
        <taxon>Bacillati</taxon>
        <taxon>Actinomycetota</taxon>
        <taxon>Actinomycetes</taxon>
        <taxon>Propionibacteriales</taxon>
        <taxon>Nocardioidaceae</taxon>
        <taxon>Nocardioides</taxon>
    </lineage>
</organism>
<dbReference type="InterPro" id="IPR011990">
    <property type="entry name" value="TPR-like_helical_dom_sf"/>
</dbReference>
<evidence type="ECO:0000313" key="1">
    <source>
        <dbReference type="EMBL" id="ROR90756.1"/>
    </source>
</evidence>
<dbReference type="Gene3D" id="1.25.40.10">
    <property type="entry name" value="Tetratricopeptide repeat domain"/>
    <property type="match status" value="1"/>
</dbReference>
<name>A0A3N2CTI0_9ACTN</name>
<protein>
    <submittedName>
        <fullName evidence="1">Tetratricopeptide repeat protein</fullName>
    </submittedName>
</protein>
<gene>
    <name evidence="1" type="ORF">EDD33_1604</name>
</gene>
<dbReference type="EMBL" id="RKHO01000001">
    <property type="protein sequence ID" value="ROR90756.1"/>
    <property type="molecule type" value="Genomic_DNA"/>
</dbReference>
<evidence type="ECO:0000313" key="2">
    <source>
        <dbReference type="Proteomes" id="UP000281738"/>
    </source>
</evidence>
<proteinExistence type="predicted"/>
<comment type="caution">
    <text evidence="1">The sequence shown here is derived from an EMBL/GenBank/DDBJ whole genome shotgun (WGS) entry which is preliminary data.</text>
</comment>
<sequence>MDHDQQHPTPDDHDATPELRVPALVFPGQLADPASAHRLAWDLLERRAPREALEVLDAALAQDEDNVGLRTLRAWAYLIQARLGHAEAELRWLVAADPSDEWARHALGRSLERQSRYADALPHLRLAAAMTGDPEHETAVLRVERRLAETGATSYDALR</sequence>
<accession>A0A3N2CTI0</accession>
<dbReference type="AlphaFoldDB" id="A0A3N2CTI0"/>
<dbReference type="SUPFAM" id="SSF48452">
    <property type="entry name" value="TPR-like"/>
    <property type="match status" value="1"/>
</dbReference>
<reference evidence="1 2" key="1">
    <citation type="submission" date="2018-11" db="EMBL/GenBank/DDBJ databases">
        <title>Sequencing the genomes of 1000 actinobacteria strains.</title>
        <authorList>
            <person name="Klenk H.-P."/>
        </authorList>
    </citation>
    <scope>NUCLEOTIDE SEQUENCE [LARGE SCALE GENOMIC DNA]</scope>
    <source>
        <strain evidence="1 2">DSM 12652</strain>
    </source>
</reference>
<keyword evidence="2" id="KW-1185">Reference proteome</keyword>